<dbReference type="EMBL" id="CAMXCT020000468">
    <property type="protein sequence ID" value="CAL1132609.1"/>
    <property type="molecule type" value="Genomic_DNA"/>
</dbReference>
<dbReference type="OrthoDB" id="409888at2759"/>
<keyword evidence="4" id="KW-1185">Reference proteome</keyword>
<protein>
    <submittedName>
        <fullName evidence="3">Tyr recombinase domain-containing protein</fullName>
    </submittedName>
</protein>
<feature type="compositionally biased region" description="Basic and acidic residues" evidence="1">
    <location>
        <begin position="14"/>
        <end position="23"/>
    </location>
</feature>
<organism evidence="2">
    <name type="scientific">Cladocopium goreaui</name>
    <dbReference type="NCBI Taxonomy" id="2562237"/>
    <lineage>
        <taxon>Eukaryota</taxon>
        <taxon>Sar</taxon>
        <taxon>Alveolata</taxon>
        <taxon>Dinophyceae</taxon>
        <taxon>Suessiales</taxon>
        <taxon>Symbiodiniaceae</taxon>
        <taxon>Cladocopium</taxon>
    </lineage>
</organism>
<evidence type="ECO:0000256" key="1">
    <source>
        <dbReference type="SAM" id="MobiDB-lite"/>
    </source>
</evidence>
<name>A0A9P1FJA6_9DINO</name>
<gene>
    <name evidence="2" type="ORF">C1SCF055_LOCUS7203</name>
</gene>
<sequence>MPPLPAAEGSIEGLPDKLGRPGLDDPNFSTKALQNAQKRSWQDQLNYERKCAYRKWISIVSSNPMAFEVARQQILSGPMEFAKGGLAESIGDALGNKSSSTLHSRAGPLLRFLKFCADRDLRAFPLEEYRVYDYVKSVADTAPSYPRSFMLSISFATHVLGLLGGLEVCSSKRIDGAVKLHYEKRAKVRQRPPLTADQVRTLERVVTSSNKSVYDRVMAGYFLMLLYGRLRFSDGQRITGMRLELVHVDSKPVGFLECAAERTKTSISLERKVRYLPIAVPVQCLTEPAWLPVWDKLRAEQGLMASGKSGGNFPVMPSPAVGGGWSQAQLNVTPAGEWLRNLLKNTETVGDIRVATHSCKATLLAWSARAGFDHDVRRLLGYHSGSADQSMLVYSRDAMSHPLRLLVDLIGKVAGGSFDPDLTRSGMFAREAGASQDAGDDIDSSSCGSEDEDDRDVYEEEQAIEQAFNAEGLNTMGTFAFACNYAPGSADERPLTTLATNILGASPSTKEMACIRRLFSEAYSTIAADIRSKVEASDEAAVKKLAPAERSQRLYEQQQRLSGLDIRGNFEYCLIRRGLALDQANIMCYKKHERLAEKLINARMEEVKAVLGAKRLLLMERVAKSINWPDTTLFQEMAQGFRLVGQGECVPAGRRVCLRALVDQVEELNLALKDILKSGVVVPNQLPSVLGKLQYADSHVWGRAGKLALADLRELGHTVQSVFFLMGALKFSAAKFRRQFWTFGDRVGSPTLLDWLNFMLAWWPCVIGRKGYLPGGSSCLWITGLLWTC</sequence>
<comment type="caution">
    <text evidence="2">The sequence shown here is derived from an EMBL/GenBank/DDBJ whole genome shotgun (WGS) entry which is preliminary data.</text>
</comment>
<feature type="region of interest" description="Disordered" evidence="1">
    <location>
        <begin position="1"/>
        <end position="29"/>
    </location>
</feature>
<evidence type="ECO:0000313" key="2">
    <source>
        <dbReference type="EMBL" id="CAI3979234.1"/>
    </source>
</evidence>
<dbReference type="Proteomes" id="UP001152797">
    <property type="component" value="Unassembled WGS sequence"/>
</dbReference>
<dbReference type="EMBL" id="CAMXCT030000468">
    <property type="protein sequence ID" value="CAL4766546.1"/>
    <property type="molecule type" value="Genomic_DNA"/>
</dbReference>
<dbReference type="AlphaFoldDB" id="A0A9P1FJA6"/>
<dbReference type="EMBL" id="CAMXCT010000468">
    <property type="protein sequence ID" value="CAI3979234.1"/>
    <property type="molecule type" value="Genomic_DNA"/>
</dbReference>
<evidence type="ECO:0000313" key="4">
    <source>
        <dbReference type="Proteomes" id="UP001152797"/>
    </source>
</evidence>
<proteinExistence type="predicted"/>
<reference evidence="3 4" key="2">
    <citation type="submission" date="2024-05" db="EMBL/GenBank/DDBJ databases">
        <authorList>
            <person name="Chen Y."/>
            <person name="Shah S."/>
            <person name="Dougan E. K."/>
            <person name="Thang M."/>
            <person name="Chan C."/>
        </authorList>
    </citation>
    <scope>NUCLEOTIDE SEQUENCE [LARGE SCALE GENOMIC DNA]</scope>
</reference>
<feature type="region of interest" description="Disordered" evidence="1">
    <location>
        <begin position="433"/>
        <end position="456"/>
    </location>
</feature>
<reference evidence="2" key="1">
    <citation type="submission" date="2022-10" db="EMBL/GenBank/DDBJ databases">
        <authorList>
            <person name="Chen Y."/>
            <person name="Dougan E. K."/>
            <person name="Chan C."/>
            <person name="Rhodes N."/>
            <person name="Thang M."/>
        </authorList>
    </citation>
    <scope>NUCLEOTIDE SEQUENCE</scope>
</reference>
<evidence type="ECO:0000313" key="3">
    <source>
        <dbReference type="EMBL" id="CAL4766546.1"/>
    </source>
</evidence>
<accession>A0A9P1FJA6</accession>
<feature type="compositionally biased region" description="Acidic residues" evidence="1">
    <location>
        <begin position="438"/>
        <end position="456"/>
    </location>
</feature>